<accession>L7RC66</accession>
<name>L7RC66_9VIRU</name>
<dbReference type="GeneID" id="14445692"/>
<evidence type="ECO:0000313" key="2">
    <source>
        <dbReference type="Proteomes" id="UP000201640"/>
    </source>
</evidence>
<sequence>MDFANYYGSDSEILDWWLNSGLELKYTEKAMNLASQKGYINKLNWWLKSGLELKYTKEAFNFDCNERDKQIVIDWWNSSGLRNKKLIYF</sequence>
<protein>
    <recommendedName>
        <fullName evidence="3">Ankyrin repeat protein</fullName>
    </recommendedName>
</protein>
<reference evidence="1 2" key="1">
    <citation type="journal article" date="2012" name="Genome Biol. Evol.">
        <title>Related Giant Viruses in Distant Locations and Different Habitats: Acanthamoeba polyphaga moumouvirus Represents a Third Lineage of the Mimiviridae That Is Close to the Megavirus Lineage.</title>
        <authorList>
            <person name="Yoosuf N."/>
            <person name="Yutin N."/>
            <person name="Colson P."/>
            <person name="Shabalina S.A."/>
            <person name="Pagnier I."/>
            <person name="Robert C."/>
            <person name="Azza S."/>
            <person name="Klose T."/>
            <person name="Wong J."/>
            <person name="Rossmann M.G."/>
            <person name="La Scola B."/>
            <person name="Raoult D."/>
            <person name="Koonin E.V."/>
        </authorList>
    </citation>
    <scope>NUCLEOTIDE SEQUENCE [LARGE SCALE GENOMIC DNA]</scope>
    <source>
        <strain evidence="1 2">M10A</strain>
    </source>
</reference>
<dbReference type="RefSeq" id="YP_007354570.1">
    <property type="nucleotide sequence ID" value="NC_020104.1"/>
</dbReference>
<dbReference type="Proteomes" id="UP000201640">
    <property type="component" value="Segment"/>
</dbReference>
<evidence type="ECO:0000313" key="1">
    <source>
        <dbReference type="EMBL" id="AGC02134.1"/>
    </source>
</evidence>
<evidence type="ECO:0008006" key="3">
    <source>
        <dbReference type="Google" id="ProtNLM"/>
    </source>
</evidence>
<gene>
    <name evidence="1" type="ORF">Moumou_00608</name>
</gene>
<dbReference type="OrthoDB" id="39305at10239"/>
<organism evidence="1 2">
    <name type="scientific">Acanthamoeba polyphaga moumouvirus</name>
    <dbReference type="NCBI Taxonomy" id="1269028"/>
    <lineage>
        <taxon>Viruses</taxon>
        <taxon>Varidnaviria</taxon>
        <taxon>Bamfordvirae</taxon>
        <taxon>Nucleocytoviricota</taxon>
        <taxon>Megaviricetes</taxon>
        <taxon>Imitervirales</taxon>
        <taxon>Mimiviridae</taxon>
        <taxon>Megamimivirinae</taxon>
        <taxon>Moumouvirus</taxon>
    </lineage>
</organism>
<proteinExistence type="predicted"/>
<dbReference type="EMBL" id="JX962719">
    <property type="protein sequence ID" value="AGC02134.1"/>
    <property type="molecule type" value="Genomic_DNA"/>
</dbReference>
<keyword evidence="2" id="KW-1185">Reference proteome</keyword>
<dbReference type="KEGG" id="vg:14445692"/>